<dbReference type="Proteomes" id="UP000663831">
    <property type="component" value="Unassembled WGS sequence"/>
</dbReference>
<name>A0A8H3CIP6_9AGAM</name>
<comment type="caution">
    <text evidence="1">The sequence shown here is derived from an EMBL/GenBank/DDBJ whole genome shotgun (WGS) entry which is preliminary data.</text>
</comment>
<accession>A0A8H3CIP6</accession>
<organism evidence="1 2">
    <name type="scientific">Rhizoctonia solani</name>
    <dbReference type="NCBI Taxonomy" id="456999"/>
    <lineage>
        <taxon>Eukaryota</taxon>
        <taxon>Fungi</taxon>
        <taxon>Dikarya</taxon>
        <taxon>Basidiomycota</taxon>
        <taxon>Agaricomycotina</taxon>
        <taxon>Agaricomycetes</taxon>
        <taxon>Cantharellales</taxon>
        <taxon>Ceratobasidiaceae</taxon>
        <taxon>Rhizoctonia</taxon>
    </lineage>
</organism>
<evidence type="ECO:0000313" key="1">
    <source>
        <dbReference type="EMBL" id="CAE6484964.1"/>
    </source>
</evidence>
<evidence type="ECO:0008006" key="3">
    <source>
        <dbReference type="Google" id="ProtNLM"/>
    </source>
</evidence>
<evidence type="ECO:0000313" key="2">
    <source>
        <dbReference type="Proteomes" id="UP000663831"/>
    </source>
</evidence>
<protein>
    <recommendedName>
        <fullName evidence="3">F-box domain-containing protein</fullName>
    </recommendedName>
</protein>
<sequence>MSNNDPCSLALLAWESAGETLANAASSRPYSLPKAILAEIFMNVVFSPRPDEKYFPSVADALKRIFRRLHSLLAVCSTWRKVGIALGQLWCVIPATEGISNYPSLEAASLAIQRSGNHPLHLAAVLSHHYDPAPPFLSSTIPQFTSINIATQFMASTPDISRMLKGLIRSQSPSVLSELSIHQYEPHMDDSPLQPPKSNEFIDSSMSAQHRDRLTTLIGSLSALRLRGVYIHWETITFSDKLVEFHLQSVVLGNTAQLAKLLQAIGSAQQLRDLRLVSVVAFADRSETLNAQQTISLPKLQSLLLENLSFNVLKQVLTSIAPGSHQIKVALTPRSERTHFRSDHSDSDESVDEFLDDEFGFGEGGVVSKSVLDLLASSNVHTILLDAHKREAPWVQAPKLRSLLRSLPSLKTLIMVSWKWDLGAIRALERPDSGSFPNLEGLCIVGGYITDSNRLPHEVATHSLQTMILDSHPGTLVGGDRGQIARLLKRVVPDFRLVRGLEQMDEFNYDSWRLW</sequence>
<dbReference type="OrthoDB" id="3249614at2759"/>
<proteinExistence type="predicted"/>
<dbReference type="EMBL" id="CAJMWV010003591">
    <property type="protein sequence ID" value="CAE6484964.1"/>
    <property type="molecule type" value="Genomic_DNA"/>
</dbReference>
<gene>
    <name evidence="1" type="ORF">RDB_LOCUS102822</name>
</gene>
<reference evidence="1" key="1">
    <citation type="submission" date="2021-01" db="EMBL/GenBank/DDBJ databases">
        <authorList>
            <person name="Kaushik A."/>
        </authorList>
    </citation>
    <scope>NUCLEOTIDE SEQUENCE</scope>
    <source>
        <strain evidence="1">AG3-1AP</strain>
    </source>
</reference>
<dbReference type="SUPFAM" id="SSF52047">
    <property type="entry name" value="RNI-like"/>
    <property type="match status" value="1"/>
</dbReference>
<dbReference type="AlphaFoldDB" id="A0A8H3CIP6"/>